<sequence length="132" mass="15382">MKKHIITTILLSITYLISCKSDKTNHDNLITTEEQLIEDNSIQKIGELEDILTLIIADHLEDCIGVAKGKCLLVKENDDDEWQLMYQNIENFEYEEGFEYKLEVKREEIPNPPTDHSSIKYILIRVISKTKK</sequence>
<evidence type="ECO:0000259" key="1">
    <source>
        <dbReference type="Pfam" id="PF14302"/>
    </source>
</evidence>
<gene>
    <name evidence="2" type="ORF">C8P70_11579</name>
</gene>
<dbReference type="Pfam" id="PF14302">
    <property type="entry name" value="DUF4377"/>
    <property type="match status" value="1"/>
</dbReference>
<feature type="domain" description="DUF4377" evidence="1">
    <location>
        <begin position="56"/>
        <end position="129"/>
    </location>
</feature>
<proteinExistence type="predicted"/>
<dbReference type="RefSeq" id="WP_133712753.1">
    <property type="nucleotide sequence ID" value="NZ_SOAG01000015.1"/>
</dbReference>
<evidence type="ECO:0000313" key="3">
    <source>
        <dbReference type="Proteomes" id="UP000295215"/>
    </source>
</evidence>
<organism evidence="2 3">
    <name type="scientific">Myroides indicus</name>
    <dbReference type="NCBI Taxonomy" id="1323422"/>
    <lineage>
        <taxon>Bacteria</taxon>
        <taxon>Pseudomonadati</taxon>
        <taxon>Bacteroidota</taxon>
        <taxon>Flavobacteriia</taxon>
        <taxon>Flavobacteriales</taxon>
        <taxon>Flavobacteriaceae</taxon>
        <taxon>Myroides</taxon>
    </lineage>
</organism>
<comment type="caution">
    <text evidence="2">The sequence shown here is derived from an EMBL/GenBank/DDBJ whole genome shotgun (WGS) entry which is preliminary data.</text>
</comment>
<accession>A0A4R7EV67</accession>
<name>A0A4R7EV67_9FLAO</name>
<dbReference type="AlphaFoldDB" id="A0A4R7EV67"/>
<protein>
    <submittedName>
        <fullName evidence="2">Uncharacterized protein DUF4377</fullName>
    </submittedName>
</protein>
<dbReference type="Proteomes" id="UP000295215">
    <property type="component" value="Unassembled WGS sequence"/>
</dbReference>
<dbReference type="OrthoDB" id="880459at2"/>
<reference evidence="2 3" key="1">
    <citation type="submission" date="2019-03" db="EMBL/GenBank/DDBJ databases">
        <title>Genomic Encyclopedia of Archaeal and Bacterial Type Strains, Phase II (KMG-II): from individual species to whole genera.</title>
        <authorList>
            <person name="Goeker M."/>
        </authorList>
    </citation>
    <scope>NUCLEOTIDE SEQUENCE [LARGE SCALE GENOMIC DNA]</scope>
    <source>
        <strain evidence="2 3">DSM 28213</strain>
    </source>
</reference>
<dbReference type="InterPro" id="IPR025485">
    <property type="entry name" value="DUF4377"/>
</dbReference>
<keyword evidence="3" id="KW-1185">Reference proteome</keyword>
<dbReference type="EMBL" id="SOAG01000015">
    <property type="protein sequence ID" value="TDS57579.1"/>
    <property type="molecule type" value="Genomic_DNA"/>
</dbReference>
<evidence type="ECO:0000313" key="2">
    <source>
        <dbReference type="EMBL" id="TDS57579.1"/>
    </source>
</evidence>